<reference evidence="2 3" key="1">
    <citation type="submission" date="2021-05" db="EMBL/GenBank/DDBJ databases">
        <title>Kineosporia and Streptomyces sp. nov. two new marine actinobacteria isolated from Coral.</title>
        <authorList>
            <person name="Buangrab K."/>
            <person name="Sutthacheep M."/>
            <person name="Yeemin T."/>
            <person name="Harunari E."/>
            <person name="Igarashi Y."/>
            <person name="Kanchanasin P."/>
            <person name="Tanasupawat S."/>
            <person name="Phongsopitanun W."/>
        </authorList>
    </citation>
    <scope>NUCLEOTIDE SEQUENCE [LARGE SCALE GENOMIC DNA]</scope>
    <source>
        <strain evidence="2 3">J2-2</strain>
    </source>
</reference>
<evidence type="ECO:0000256" key="1">
    <source>
        <dbReference type="SAM" id="Coils"/>
    </source>
</evidence>
<evidence type="ECO:0000313" key="3">
    <source>
        <dbReference type="Proteomes" id="UP001197247"/>
    </source>
</evidence>
<keyword evidence="3" id="KW-1185">Reference proteome</keyword>
<dbReference type="EMBL" id="JAHBAY010000004">
    <property type="protein sequence ID" value="MBT0769309.1"/>
    <property type="molecule type" value="Genomic_DNA"/>
</dbReference>
<dbReference type="Proteomes" id="UP001197247">
    <property type="component" value="Unassembled WGS sequence"/>
</dbReference>
<feature type="coiled-coil region" evidence="1">
    <location>
        <begin position="539"/>
        <end position="573"/>
    </location>
</feature>
<protein>
    <submittedName>
        <fullName evidence="2">Uncharacterized protein</fullName>
    </submittedName>
</protein>
<comment type="caution">
    <text evidence="2">The sequence shown here is derived from an EMBL/GenBank/DDBJ whole genome shotgun (WGS) entry which is preliminary data.</text>
</comment>
<keyword evidence="1" id="KW-0175">Coiled coil</keyword>
<accession>A0ABS5TE03</accession>
<sequence>MDGAARLVSRAGTVPVRAGAAGLLAGAGQALHQDGDLARSRREHLSALILARAEGDARLTAEAALGLGGLWVHEHRTLSAAAEVRARQQEALAGLSLHDPRALRLRIRLAAEADYAAGEARNVIALVEQARAEGDPVALAEALSLAHHCLLGPAHGAQRRRLAARLIDVAAATGRRSDLIMGVLWHCVDLFLAADPNAGRNLSELRDLLAGKDHPAARFVQQAIETTLLVRAGRLADAERAAQECAETGVRAGDADAEGWYVHQMIAIRWFQGRVGELLPLVRATADSPTVGVLDGSHFAALAVAAAGAGDRVLTAGALARLGDPEDLPDNSTRLLTLHHAIRAGQWVDDCDLVARCAAELTPHARLPVMASLAVACFGSASDVLGAAALHAQDADRAIDHLHDAVCDNLALGHRPALALTRWRLAAALEARGRPYDLYEAGVHRERATALADELGIPLPADNLAGAPLGMPARTVKYRRKGRFWRLELGEAVVEVENSVGMAHLAVLFDNPGRPVPAVRLAGAAPEEAGQTVLDPQAREQYRRRLAELDTQIARATDAARTAEADRARDEREWLIAELAAATGLGGRPREFAGAAERARTAVAKAIRRALDRIEAQHAELGGRLRREVRTGTSCCYQPGSR</sequence>
<dbReference type="RefSeq" id="WP_214155615.1">
    <property type="nucleotide sequence ID" value="NZ_JAHBAY010000004.1"/>
</dbReference>
<organism evidence="2 3">
    <name type="scientific">Kineosporia corallincola</name>
    <dbReference type="NCBI Taxonomy" id="2835133"/>
    <lineage>
        <taxon>Bacteria</taxon>
        <taxon>Bacillati</taxon>
        <taxon>Actinomycetota</taxon>
        <taxon>Actinomycetes</taxon>
        <taxon>Kineosporiales</taxon>
        <taxon>Kineosporiaceae</taxon>
        <taxon>Kineosporia</taxon>
    </lineage>
</organism>
<name>A0ABS5TE03_9ACTN</name>
<proteinExistence type="predicted"/>
<gene>
    <name evidence="2" type="ORF">KIH74_10285</name>
</gene>
<evidence type="ECO:0000313" key="2">
    <source>
        <dbReference type="EMBL" id="MBT0769309.1"/>
    </source>
</evidence>